<proteinExistence type="predicted"/>
<dbReference type="Proteomes" id="UP000199296">
    <property type="component" value="Unassembled WGS sequence"/>
</dbReference>
<gene>
    <name evidence="8" type="ORF">SAMN04488027_10578</name>
</gene>
<evidence type="ECO:0000256" key="3">
    <source>
        <dbReference type="ARBA" id="ARBA00022989"/>
    </source>
</evidence>
<dbReference type="OrthoDB" id="9816361at2"/>
<evidence type="ECO:0000259" key="6">
    <source>
        <dbReference type="Pfam" id="PF05154"/>
    </source>
</evidence>
<evidence type="ECO:0000313" key="9">
    <source>
        <dbReference type="Proteomes" id="UP000199296"/>
    </source>
</evidence>
<evidence type="ECO:0000256" key="4">
    <source>
        <dbReference type="ARBA" id="ARBA00023136"/>
    </source>
</evidence>
<dbReference type="AlphaFoldDB" id="A0A1G7W9C9"/>
<dbReference type="Pfam" id="PF05154">
    <property type="entry name" value="TM2"/>
    <property type="match status" value="1"/>
</dbReference>
<feature type="transmembrane region" description="Helical" evidence="5">
    <location>
        <begin position="30"/>
        <end position="55"/>
    </location>
</feature>
<feature type="domain" description="SHOCT" evidence="7">
    <location>
        <begin position="83"/>
        <end position="110"/>
    </location>
</feature>
<name>A0A1G7W9C9_9FLAO</name>
<evidence type="ECO:0000259" key="7">
    <source>
        <dbReference type="Pfam" id="PF09851"/>
    </source>
</evidence>
<feature type="domain" description="TM2" evidence="6">
    <location>
        <begin position="2"/>
        <end position="51"/>
    </location>
</feature>
<sequence length="110" mass="13038">MKDKTAAALLAFFIGGIGIHRFYLNQVSLGFLYLLFSWTLIPFIVSFIDFIVFLVMDKRTFDYKYNKGILLQQQTYFKNSSSEEIEKLYNLKMKGIISEEEFNRKKRELL</sequence>
<keyword evidence="9" id="KW-1185">Reference proteome</keyword>
<keyword evidence="2 5" id="KW-0812">Transmembrane</keyword>
<keyword evidence="3 5" id="KW-1133">Transmembrane helix</keyword>
<feature type="transmembrane region" description="Helical" evidence="5">
    <location>
        <begin position="7"/>
        <end position="24"/>
    </location>
</feature>
<keyword evidence="4 5" id="KW-0472">Membrane</keyword>
<reference evidence="8 9" key="1">
    <citation type="submission" date="2016-10" db="EMBL/GenBank/DDBJ databases">
        <authorList>
            <person name="de Groot N.N."/>
        </authorList>
    </citation>
    <scope>NUCLEOTIDE SEQUENCE [LARGE SCALE GENOMIC DNA]</scope>
    <source>
        <strain evidence="8 9">DSM 19803</strain>
    </source>
</reference>
<evidence type="ECO:0000313" key="8">
    <source>
        <dbReference type="EMBL" id="SDG68556.1"/>
    </source>
</evidence>
<dbReference type="InterPro" id="IPR007829">
    <property type="entry name" value="TM2"/>
</dbReference>
<dbReference type="GO" id="GO:0016020">
    <property type="term" value="C:membrane"/>
    <property type="evidence" value="ECO:0007669"/>
    <property type="project" value="UniProtKB-SubCell"/>
</dbReference>
<organism evidence="8 9">
    <name type="scientific">Psychroflexus sediminis</name>
    <dbReference type="NCBI Taxonomy" id="470826"/>
    <lineage>
        <taxon>Bacteria</taxon>
        <taxon>Pseudomonadati</taxon>
        <taxon>Bacteroidota</taxon>
        <taxon>Flavobacteriia</taxon>
        <taxon>Flavobacteriales</taxon>
        <taxon>Flavobacteriaceae</taxon>
        <taxon>Psychroflexus</taxon>
    </lineage>
</organism>
<comment type="subcellular location">
    <subcellularLocation>
        <location evidence="1">Membrane</location>
        <topology evidence="1">Multi-pass membrane protein</topology>
    </subcellularLocation>
</comment>
<evidence type="ECO:0000256" key="1">
    <source>
        <dbReference type="ARBA" id="ARBA00004141"/>
    </source>
</evidence>
<dbReference type="InterPro" id="IPR018649">
    <property type="entry name" value="SHOCT"/>
</dbReference>
<protein>
    <submittedName>
        <fullName evidence="8">Short C-terminal domain-containing protein</fullName>
    </submittedName>
</protein>
<dbReference type="EMBL" id="FNCW01000005">
    <property type="protein sequence ID" value="SDG68556.1"/>
    <property type="molecule type" value="Genomic_DNA"/>
</dbReference>
<dbReference type="Pfam" id="PF09851">
    <property type="entry name" value="SHOCT"/>
    <property type="match status" value="1"/>
</dbReference>
<dbReference type="RefSeq" id="WP_093367119.1">
    <property type="nucleotide sequence ID" value="NZ_FNCW01000005.1"/>
</dbReference>
<evidence type="ECO:0000256" key="5">
    <source>
        <dbReference type="SAM" id="Phobius"/>
    </source>
</evidence>
<dbReference type="STRING" id="470826.SAMN04488027_10578"/>
<evidence type="ECO:0000256" key="2">
    <source>
        <dbReference type="ARBA" id="ARBA00022692"/>
    </source>
</evidence>
<accession>A0A1G7W9C9</accession>